<proteinExistence type="inferred from homology"/>
<keyword evidence="3 9" id="KW-0808">Transferase</keyword>
<dbReference type="AlphaFoldDB" id="A0A165D0I2"/>
<keyword evidence="7" id="KW-0539">Nucleus</keyword>
<evidence type="ECO:0000256" key="11">
    <source>
        <dbReference type="RuleBase" id="RU000417"/>
    </source>
</evidence>
<dbReference type="InterPro" id="IPR050390">
    <property type="entry name" value="C5-Methyltransferase"/>
</dbReference>
<evidence type="ECO:0000256" key="4">
    <source>
        <dbReference type="ARBA" id="ARBA00022691"/>
    </source>
</evidence>
<dbReference type="GO" id="GO:0006346">
    <property type="term" value="P:DNA methylation-dependent constitutive heterochromatin formation"/>
    <property type="evidence" value="ECO:0007669"/>
    <property type="project" value="InterPro"/>
</dbReference>
<evidence type="ECO:0000256" key="3">
    <source>
        <dbReference type="ARBA" id="ARBA00022679"/>
    </source>
</evidence>
<dbReference type="GO" id="GO:0044027">
    <property type="term" value="P:negative regulation of gene expression via chromosomal CpG island methylation"/>
    <property type="evidence" value="ECO:0007669"/>
    <property type="project" value="TreeGrafter"/>
</dbReference>
<dbReference type="PROSITE" id="PS51038">
    <property type="entry name" value="BAH"/>
    <property type="match status" value="1"/>
</dbReference>
<comment type="catalytic activity">
    <reaction evidence="11">
        <text>a 2'-deoxycytidine in DNA + S-adenosyl-L-methionine = a 5-methyl-2'-deoxycytidine in DNA + S-adenosyl-L-homocysteine + H(+)</text>
        <dbReference type="Rhea" id="RHEA:13681"/>
        <dbReference type="Rhea" id="RHEA-COMP:11369"/>
        <dbReference type="Rhea" id="RHEA-COMP:11370"/>
        <dbReference type="ChEBI" id="CHEBI:15378"/>
        <dbReference type="ChEBI" id="CHEBI:57856"/>
        <dbReference type="ChEBI" id="CHEBI:59789"/>
        <dbReference type="ChEBI" id="CHEBI:85452"/>
        <dbReference type="ChEBI" id="CHEBI:85454"/>
        <dbReference type="EC" id="2.1.1.37"/>
    </reaction>
</comment>
<dbReference type="GO" id="GO:0003886">
    <property type="term" value="F:DNA (cytosine-5-)-methyltransferase activity"/>
    <property type="evidence" value="ECO:0007669"/>
    <property type="project" value="UniProtKB-EC"/>
</dbReference>
<dbReference type="PANTHER" id="PTHR10629">
    <property type="entry name" value="CYTOSINE-SPECIFIC METHYLTRANSFERASE"/>
    <property type="match status" value="1"/>
</dbReference>
<dbReference type="PROSITE" id="PS00094">
    <property type="entry name" value="C5_MTASE_1"/>
    <property type="match status" value="1"/>
</dbReference>
<dbReference type="EMBL" id="KV424090">
    <property type="protein sequence ID" value="KZT51804.1"/>
    <property type="molecule type" value="Genomic_DNA"/>
</dbReference>
<dbReference type="STRING" id="1353952.A0A165D0I2"/>
<dbReference type="Gene3D" id="3.40.50.150">
    <property type="entry name" value="Vaccinia Virus protein VP39"/>
    <property type="match status" value="1"/>
</dbReference>
<comment type="subcellular location">
    <subcellularLocation>
        <location evidence="1">Nucleus</location>
    </subcellularLocation>
</comment>
<feature type="active site" evidence="8 9">
    <location>
        <position position="661"/>
    </location>
</feature>
<dbReference type="InterPro" id="IPR022702">
    <property type="entry name" value="Cytosine_MeTrfase1_RFD"/>
</dbReference>
<dbReference type="Pfam" id="PF12047">
    <property type="entry name" value="DNMT1-RFD"/>
    <property type="match status" value="1"/>
</dbReference>
<feature type="domain" description="BAH" evidence="13">
    <location>
        <begin position="404"/>
        <end position="528"/>
    </location>
</feature>
<dbReference type="InterPro" id="IPR018117">
    <property type="entry name" value="C5_DNA_meth_AS"/>
</dbReference>
<dbReference type="InterPro" id="IPR001025">
    <property type="entry name" value="BAH_dom"/>
</dbReference>
<dbReference type="Gene3D" id="2.30.30.490">
    <property type="match status" value="1"/>
</dbReference>
<dbReference type="InParanoid" id="A0A165D0I2"/>
<evidence type="ECO:0000256" key="8">
    <source>
        <dbReference type="PIRSR" id="PIRSR037404-1"/>
    </source>
</evidence>
<dbReference type="InterPro" id="IPR043151">
    <property type="entry name" value="BAH_sf"/>
</dbReference>
<reference evidence="14 15" key="1">
    <citation type="journal article" date="2016" name="Mol. Biol. Evol.">
        <title>Comparative Genomics of Early-Diverging Mushroom-Forming Fungi Provides Insights into the Origins of Lignocellulose Decay Capabilities.</title>
        <authorList>
            <person name="Nagy L.G."/>
            <person name="Riley R."/>
            <person name="Tritt A."/>
            <person name="Adam C."/>
            <person name="Daum C."/>
            <person name="Floudas D."/>
            <person name="Sun H."/>
            <person name="Yadav J.S."/>
            <person name="Pangilinan J."/>
            <person name="Larsson K.H."/>
            <person name="Matsuura K."/>
            <person name="Barry K."/>
            <person name="Labutti K."/>
            <person name="Kuo R."/>
            <person name="Ohm R.A."/>
            <person name="Bhattacharya S.S."/>
            <person name="Shirouzu T."/>
            <person name="Yoshinaga Y."/>
            <person name="Martin F.M."/>
            <person name="Grigoriev I.V."/>
            <person name="Hibbett D.S."/>
        </authorList>
    </citation>
    <scope>NUCLEOTIDE SEQUENCE [LARGE SCALE GENOMIC DNA]</scope>
    <source>
        <strain evidence="14 15">HHB12733</strain>
    </source>
</reference>
<comment type="similarity">
    <text evidence="9 10">Belongs to the class I-like SAM-binding methyltransferase superfamily. C5-methyltransferase family.</text>
</comment>
<dbReference type="NCBIfam" id="TIGR00675">
    <property type="entry name" value="dcm"/>
    <property type="match status" value="1"/>
</dbReference>
<evidence type="ECO:0000256" key="10">
    <source>
        <dbReference type="RuleBase" id="RU000416"/>
    </source>
</evidence>
<dbReference type="EC" id="2.1.1.37" evidence="11"/>
<gene>
    <name evidence="14" type="ORF">CALCODRAFT_503094</name>
</gene>
<dbReference type="PROSITE" id="PS51679">
    <property type="entry name" value="SAM_MT_C5"/>
    <property type="match status" value="1"/>
</dbReference>
<dbReference type="InterPro" id="IPR029063">
    <property type="entry name" value="SAM-dependent_MTases_sf"/>
</dbReference>
<evidence type="ECO:0000259" key="13">
    <source>
        <dbReference type="PROSITE" id="PS51038"/>
    </source>
</evidence>
<dbReference type="GO" id="GO:0003682">
    <property type="term" value="F:chromatin binding"/>
    <property type="evidence" value="ECO:0007669"/>
    <property type="project" value="InterPro"/>
</dbReference>
<dbReference type="OrthoDB" id="5376140at2759"/>
<keyword evidence="15" id="KW-1185">Reference proteome</keyword>
<evidence type="ECO:0000256" key="7">
    <source>
        <dbReference type="ARBA" id="ARBA00023242"/>
    </source>
</evidence>
<keyword evidence="6" id="KW-0238">DNA-binding</keyword>
<name>A0A165D0I2_9BASI</name>
<dbReference type="Gene3D" id="3.90.120.10">
    <property type="entry name" value="DNA Methylase, subunit A, domain 2"/>
    <property type="match status" value="2"/>
</dbReference>
<dbReference type="PANTHER" id="PTHR10629:SF52">
    <property type="entry name" value="DNA (CYTOSINE-5)-METHYLTRANSFERASE 1"/>
    <property type="match status" value="1"/>
</dbReference>
<dbReference type="InterPro" id="IPR001525">
    <property type="entry name" value="C5_MeTfrase"/>
</dbReference>
<protein>
    <recommendedName>
        <fullName evidence="11">Cytosine-specific methyltransferase</fullName>
        <ecNumber evidence="11">2.1.1.37</ecNumber>
    </recommendedName>
</protein>
<feature type="region of interest" description="Disordered" evidence="12">
    <location>
        <begin position="298"/>
        <end position="327"/>
    </location>
</feature>
<evidence type="ECO:0000256" key="1">
    <source>
        <dbReference type="ARBA" id="ARBA00004123"/>
    </source>
</evidence>
<keyword evidence="5" id="KW-0677">Repeat</keyword>
<evidence type="ECO:0000256" key="12">
    <source>
        <dbReference type="SAM" id="MobiDB-lite"/>
    </source>
</evidence>
<evidence type="ECO:0000256" key="9">
    <source>
        <dbReference type="PROSITE-ProRule" id="PRU01016"/>
    </source>
</evidence>
<organism evidence="14 15">
    <name type="scientific">Calocera cornea HHB12733</name>
    <dbReference type="NCBI Taxonomy" id="1353952"/>
    <lineage>
        <taxon>Eukaryota</taxon>
        <taxon>Fungi</taxon>
        <taxon>Dikarya</taxon>
        <taxon>Basidiomycota</taxon>
        <taxon>Agaricomycotina</taxon>
        <taxon>Dacrymycetes</taxon>
        <taxon>Dacrymycetales</taxon>
        <taxon>Dacrymycetaceae</taxon>
        <taxon>Calocera</taxon>
    </lineage>
</organism>
<dbReference type="Pfam" id="PF00145">
    <property type="entry name" value="DNA_methylase"/>
    <property type="match status" value="1"/>
</dbReference>
<accession>A0A165D0I2</accession>
<keyword evidence="2 9" id="KW-0489">Methyltransferase</keyword>
<feature type="compositionally biased region" description="Polar residues" evidence="12">
    <location>
        <begin position="299"/>
        <end position="313"/>
    </location>
</feature>
<evidence type="ECO:0000256" key="6">
    <source>
        <dbReference type="ARBA" id="ARBA00023125"/>
    </source>
</evidence>
<dbReference type="PIRSF" id="PIRSF037404">
    <property type="entry name" value="DNMT1"/>
    <property type="match status" value="1"/>
</dbReference>
<dbReference type="SUPFAM" id="SSF53335">
    <property type="entry name" value="S-adenosyl-L-methionine-dependent methyltransferases"/>
    <property type="match status" value="1"/>
</dbReference>
<dbReference type="GO" id="GO:0032259">
    <property type="term" value="P:methylation"/>
    <property type="evidence" value="ECO:0007669"/>
    <property type="project" value="UniProtKB-KW"/>
</dbReference>
<dbReference type="GO" id="GO:0005634">
    <property type="term" value="C:nucleus"/>
    <property type="evidence" value="ECO:0007669"/>
    <property type="project" value="UniProtKB-SubCell"/>
</dbReference>
<keyword evidence="4 9" id="KW-0949">S-adenosyl-L-methionine</keyword>
<sequence length="1059" mass="119238">MTSSRKRHLSDDSEIYSIAGGLRAASVLSNLSTTFSRLSVDPGSFSSRNYEHLEPAHKRPKSTNRFEVPENCILEAEDLVLEGEGVDSDESQDDDEEPSLPIRLLDSFVVFDEANHGTMMPLSGLEAPDSDLRIYGVVKPMFVGDDEYVEYDEEGTPSDNAERVEFVSTAIFLYYLESDPMKPLVWLKTQYSWLILDRPSPEYRVHYYEFWKARYVCRLALMTTSEGRSYFDLEFSELQQTEPGGAVNLRGRPFSQTRVLREISGKEETVEDLLSDAVESGWDNAYAVMPELYPRKTKTSLSRNRVKDQTYQPAESRIRSHPHQAQTKKSFRPFFTPAVERLASRLGLRGSARRIASAPVHDRSQISILDSLEDSIEEAAKGDLEGVWGLDDDRVGGPSPHPQEPYHVHDFVYIRGLNDREGNQPFRIGQIRDFRGSDRDPRVIVRLFARWDDLNGVPDEGILRPKDSCHLCATRVHHNLSTLDLRGLCVVRHHEELSEASTTRHPGEQGFYVKYICSAERLTGPLTKNNFLLLRPNDLQQCANSRCKDRRHSRNKVLKEPLKCLELFHGAGGLSLGLEQAGCIVTKWVVDASPSAHATFRANFPDAAAILQDTNEVLRRAVDLSEGKDPPPLYQIGSHTERCPELPRPGEVDIIIGGPPCQGFSRLNSFATANDKRNTLIGNALSYVDFFQPRFVLLENVRPLLHMSSTLRRNGSDEEEVVENAFAKLIVGFLVERGYQVRFKVLQAVQYGAPQERNRVIFMAALRGETLPEFPLPTHTWRSKVGPGLGVLRDEEGGAPHPYITVEDAISDLPPFHWDWDERGLRKDPDLPRPDELRVPGITRNRKRETRGYIHPVAYTGPPKTAYQRLIRGDCEEVQHHATHTFSVKYVERICNIPPPQPELGIPEGLDWRAMCMALIPADVAHPHGRIVGDTNINRDAKFARVYASRPAQTVVTTLQPGGRMTRILHYSQYRVLSARENARLQGFPDSFKFVAPKNNLTEVGCGASTLPEPCSNAQSDLSPYRKRCPNSSSVSARPAIQQGTAWGRARLRLRGAGD</sequence>
<evidence type="ECO:0000256" key="5">
    <source>
        <dbReference type="ARBA" id="ARBA00022737"/>
    </source>
</evidence>
<dbReference type="GO" id="GO:0003677">
    <property type="term" value="F:DNA binding"/>
    <property type="evidence" value="ECO:0007669"/>
    <property type="project" value="UniProtKB-KW"/>
</dbReference>
<dbReference type="PRINTS" id="PR00105">
    <property type="entry name" value="C5METTRFRASE"/>
</dbReference>
<evidence type="ECO:0000313" key="15">
    <source>
        <dbReference type="Proteomes" id="UP000076842"/>
    </source>
</evidence>
<evidence type="ECO:0000313" key="14">
    <source>
        <dbReference type="EMBL" id="KZT51804.1"/>
    </source>
</evidence>
<evidence type="ECO:0000256" key="2">
    <source>
        <dbReference type="ARBA" id="ARBA00022603"/>
    </source>
</evidence>
<dbReference type="Proteomes" id="UP000076842">
    <property type="component" value="Unassembled WGS sequence"/>
</dbReference>
<feature type="region of interest" description="Disordered" evidence="12">
    <location>
        <begin position="37"/>
        <end position="64"/>
    </location>
</feature>